<evidence type="ECO:0000256" key="3">
    <source>
        <dbReference type="ARBA" id="ARBA00023163"/>
    </source>
</evidence>
<dbReference type="AlphaFoldDB" id="A0A0M0L8G4"/>
<dbReference type="GO" id="GO:0003700">
    <property type="term" value="F:DNA-binding transcription factor activity"/>
    <property type="evidence" value="ECO:0007669"/>
    <property type="project" value="InterPro"/>
</dbReference>
<dbReference type="PROSITE" id="PS50987">
    <property type="entry name" value="HTH_ARSR_2"/>
    <property type="match status" value="1"/>
</dbReference>
<dbReference type="SUPFAM" id="SSF46785">
    <property type="entry name" value="Winged helix' DNA-binding domain"/>
    <property type="match status" value="1"/>
</dbReference>
<sequence>MALFRNSIPIFQALSDPARQDIIMILSQHEHVNVNDITNQLTLSRPAVSHHLKILRDTGLVSLTKVGTQRYYYLSLDDSVEKLKSLLNKIEDTCL</sequence>
<dbReference type="PATRIC" id="fig|284581.3.peg.1288"/>
<name>A0A0M0L8G4_9BACI</name>
<dbReference type="PRINTS" id="PR00778">
    <property type="entry name" value="HTHARSR"/>
</dbReference>
<dbReference type="InterPro" id="IPR036390">
    <property type="entry name" value="WH_DNA-bd_sf"/>
</dbReference>
<evidence type="ECO:0000313" key="6">
    <source>
        <dbReference type="Proteomes" id="UP000037558"/>
    </source>
</evidence>
<protein>
    <submittedName>
        <fullName evidence="5">ArsR family transcriptional regulator</fullName>
    </submittedName>
</protein>
<dbReference type="InterPro" id="IPR036388">
    <property type="entry name" value="WH-like_DNA-bd_sf"/>
</dbReference>
<keyword evidence="1" id="KW-0805">Transcription regulation</keyword>
<dbReference type="SMART" id="SM00418">
    <property type="entry name" value="HTH_ARSR"/>
    <property type="match status" value="1"/>
</dbReference>
<dbReference type="Proteomes" id="UP000037558">
    <property type="component" value="Unassembled WGS sequence"/>
</dbReference>
<dbReference type="InterPro" id="IPR011991">
    <property type="entry name" value="ArsR-like_HTH"/>
</dbReference>
<dbReference type="RefSeq" id="WP_053400736.1">
    <property type="nucleotide sequence ID" value="NZ_JAUKEN010000002.1"/>
</dbReference>
<dbReference type="EMBL" id="LILC01000010">
    <property type="protein sequence ID" value="KOO47147.1"/>
    <property type="molecule type" value="Genomic_DNA"/>
</dbReference>
<gene>
    <name evidence="5" type="ORF">AMD01_07035</name>
</gene>
<accession>A0A0M0L8G4</accession>
<dbReference type="InterPro" id="IPR051081">
    <property type="entry name" value="HTH_MetalResp_TranReg"/>
</dbReference>
<dbReference type="STRING" id="284581.AMD01_07035"/>
<dbReference type="NCBIfam" id="NF033788">
    <property type="entry name" value="HTH_metalloreg"/>
    <property type="match status" value="1"/>
</dbReference>
<keyword evidence="2" id="KW-0238">DNA-binding</keyword>
<comment type="caution">
    <text evidence="5">The sequence shown here is derived from an EMBL/GenBank/DDBJ whole genome shotgun (WGS) entry which is preliminary data.</text>
</comment>
<dbReference type="GO" id="GO:0003677">
    <property type="term" value="F:DNA binding"/>
    <property type="evidence" value="ECO:0007669"/>
    <property type="project" value="UniProtKB-KW"/>
</dbReference>
<dbReference type="CDD" id="cd00090">
    <property type="entry name" value="HTH_ARSR"/>
    <property type="match status" value="1"/>
</dbReference>
<feature type="domain" description="HTH arsR-type" evidence="4">
    <location>
        <begin position="1"/>
        <end position="94"/>
    </location>
</feature>
<organism evidence="5 6">
    <name type="scientific">Priestia koreensis</name>
    <dbReference type="NCBI Taxonomy" id="284581"/>
    <lineage>
        <taxon>Bacteria</taxon>
        <taxon>Bacillati</taxon>
        <taxon>Bacillota</taxon>
        <taxon>Bacilli</taxon>
        <taxon>Bacillales</taxon>
        <taxon>Bacillaceae</taxon>
        <taxon>Priestia</taxon>
    </lineage>
</organism>
<dbReference type="OrthoDB" id="9798835at2"/>
<proteinExistence type="predicted"/>
<keyword evidence="3" id="KW-0804">Transcription</keyword>
<dbReference type="PANTHER" id="PTHR33154">
    <property type="entry name" value="TRANSCRIPTIONAL REGULATOR, ARSR FAMILY"/>
    <property type="match status" value="1"/>
</dbReference>
<dbReference type="InterPro" id="IPR001845">
    <property type="entry name" value="HTH_ArsR_DNA-bd_dom"/>
</dbReference>
<evidence type="ECO:0000259" key="4">
    <source>
        <dbReference type="PROSITE" id="PS50987"/>
    </source>
</evidence>
<dbReference type="Pfam" id="PF01022">
    <property type="entry name" value="HTH_5"/>
    <property type="match status" value="1"/>
</dbReference>
<dbReference type="Gene3D" id="1.10.10.10">
    <property type="entry name" value="Winged helix-like DNA-binding domain superfamily/Winged helix DNA-binding domain"/>
    <property type="match status" value="1"/>
</dbReference>
<keyword evidence="6" id="KW-1185">Reference proteome</keyword>
<reference evidence="6" key="1">
    <citation type="submission" date="2015-08" db="EMBL/GenBank/DDBJ databases">
        <title>Fjat-14210 dsm16467.</title>
        <authorList>
            <person name="Liu B."/>
            <person name="Wang J."/>
            <person name="Zhu Y."/>
            <person name="Liu G."/>
            <person name="Chen Q."/>
            <person name="Chen Z."/>
            <person name="Lan J."/>
            <person name="Che J."/>
            <person name="Ge C."/>
            <person name="Shi H."/>
            <person name="Pan Z."/>
            <person name="Liu X."/>
        </authorList>
    </citation>
    <scope>NUCLEOTIDE SEQUENCE [LARGE SCALE GENOMIC DNA]</scope>
    <source>
        <strain evidence="6">DSM 16467</strain>
    </source>
</reference>
<dbReference type="PANTHER" id="PTHR33154:SF33">
    <property type="entry name" value="TRANSCRIPTIONAL REPRESSOR SDPR"/>
    <property type="match status" value="1"/>
</dbReference>
<evidence type="ECO:0000313" key="5">
    <source>
        <dbReference type="EMBL" id="KOO47147.1"/>
    </source>
</evidence>
<evidence type="ECO:0000256" key="2">
    <source>
        <dbReference type="ARBA" id="ARBA00023125"/>
    </source>
</evidence>
<evidence type="ECO:0000256" key="1">
    <source>
        <dbReference type="ARBA" id="ARBA00023015"/>
    </source>
</evidence>